<dbReference type="GeneID" id="92097271"/>
<dbReference type="EMBL" id="JAQQWL010000012">
    <property type="protein sequence ID" value="KAK8043961.1"/>
    <property type="molecule type" value="Genomic_DNA"/>
</dbReference>
<reference evidence="1 2" key="1">
    <citation type="submission" date="2023-01" db="EMBL/GenBank/DDBJ databases">
        <title>Analysis of 21 Apiospora genomes using comparative genomics revels a genus with tremendous synthesis potential of carbohydrate active enzymes and secondary metabolites.</title>
        <authorList>
            <person name="Sorensen T."/>
        </authorList>
    </citation>
    <scope>NUCLEOTIDE SEQUENCE [LARGE SCALE GENOMIC DNA]</scope>
    <source>
        <strain evidence="1 2">CBS 135458</strain>
    </source>
</reference>
<proteinExistence type="predicted"/>
<keyword evidence="2" id="KW-1185">Reference proteome</keyword>
<dbReference type="RefSeq" id="XP_066710356.1">
    <property type="nucleotide sequence ID" value="XM_066864208.1"/>
</dbReference>
<organism evidence="1 2">
    <name type="scientific">Apiospora phragmitis</name>
    <dbReference type="NCBI Taxonomy" id="2905665"/>
    <lineage>
        <taxon>Eukaryota</taxon>
        <taxon>Fungi</taxon>
        <taxon>Dikarya</taxon>
        <taxon>Ascomycota</taxon>
        <taxon>Pezizomycotina</taxon>
        <taxon>Sordariomycetes</taxon>
        <taxon>Xylariomycetidae</taxon>
        <taxon>Amphisphaeriales</taxon>
        <taxon>Apiosporaceae</taxon>
        <taxon>Apiospora</taxon>
    </lineage>
</organism>
<protein>
    <submittedName>
        <fullName evidence="1">Fungal specific transcription factor</fullName>
    </submittedName>
</protein>
<evidence type="ECO:0000313" key="1">
    <source>
        <dbReference type="EMBL" id="KAK8043961.1"/>
    </source>
</evidence>
<evidence type="ECO:0000313" key="2">
    <source>
        <dbReference type="Proteomes" id="UP001480595"/>
    </source>
</evidence>
<dbReference type="Proteomes" id="UP001480595">
    <property type="component" value="Unassembled WGS sequence"/>
</dbReference>
<accession>A0ABR1TBJ5</accession>
<sequence length="189" mass="20639">MFVGRPFILTEKIGSVSRDSQFHAAAAAVTPERRPLPWSSLVQDCVSAATEAIEICHAMRTGSMGLTKSAYVEYSSCRAAILVLLAYSIHDRTKEHGAALKCGLDAIRDMAYAGDSAKSEVQLIETLEAALQHMNTFTSPAQYTPKTPQTAPGEGYEGFMNWYMNRAAASGSRYSIHTGGAANCRWRRR</sequence>
<comment type="caution">
    <text evidence="1">The sequence shown here is derived from an EMBL/GenBank/DDBJ whole genome shotgun (WGS) entry which is preliminary data.</text>
</comment>
<gene>
    <name evidence="1" type="ORF">PG994_012799</name>
</gene>
<name>A0ABR1TBJ5_9PEZI</name>